<gene>
    <name evidence="2" type="ORF">FHW37_11828</name>
</gene>
<proteinExistence type="predicted"/>
<accession>A0A561Q0K0</accession>
<dbReference type="PANTHER" id="PTHR33221">
    <property type="entry name" value="WINGED HELIX-TURN-HELIX TRANSCRIPTIONAL REGULATOR, RRF2 FAMILY"/>
    <property type="match status" value="1"/>
</dbReference>
<dbReference type="InterPro" id="IPR000944">
    <property type="entry name" value="Tscrpt_reg_Rrf2"/>
</dbReference>
<dbReference type="SUPFAM" id="SSF46785">
    <property type="entry name" value="Winged helix' DNA-binding domain"/>
    <property type="match status" value="1"/>
</dbReference>
<dbReference type="GO" id="GO:0005829">
    <property type="term" value="C:cytosol"/>
    <property type="evidence" value="ECO:0007669"/>
    <property type="project" value="TreeGrafter"/>
</dbReference>
<dbReference type="AlphaFoldDB" id="A0A561Q0K0"/>
<dbReference type="Proteomes" id="UP000320653">
    <property type="component" value="Unassembled WGS sequence"/>
</dbReference>
<name>A0A561Q0K0_9HYPH</name>
<comment type="caution">
    <text evidence="2">The sequence shown here is derived from an EMBL/GenBank/DDBJ whole genome shotgun (WGS) entry which is preliminary data.</text>
</comment>
<dbReference type="PROSITE" id="PS51197">
    <property type="entry name" value="HTH_RRF2_2"/>
    <property type="match status" value="1"/>
</dbReference>
<reference evidence="2 3" key="1">
    <citation type="submission" date="2019-06" db="EMBL/GenBank/DDBJ databases">
        <title>Sorghum-associated microbial communities from plants grown in Nebraska, USA.</title>
        <authorList>
            <person name="Schachtman D."/>
        </authorList>
    </citation>
    <scope>NUCLEOTIDE SEQUENCE [LARGE SCALE GENOMIC DNA]</scope>
    <source>
        <strain evidence="2 3">1225</strain>
    </source>
</reference>
<dbReference type="InterPro" id="IPR036388">
    <property type="entry name" value="WH-like_DNA-bd_sf"/>
</dbReference>
<protein>
    <submittedName>
        <fullName evidence="2">BadM/Rrf2 family transcriptional regulator</fullName>
    </submittedName>
</protein>
<dbReference type="PANTHER" id="PTHR33221:SF13">
    <property type="entry name" value="TRANSCRIPTIONAL REGULATOR-RELATED"/>
    <property type="match status" value="1"/>
</dbReference>
<dbReference type="GO" id="GO:0003700">
    <property type="term" value="F:DNA-binding transcription factor activity"/>
    <property type="evidence" value="ECO:0007669"/>
    <property type="project" value="TreeGrafter"/>
</dbReference>
<evidence type="ECO:0000313" key="2">
    <source>
        <dbReference type="EMBL" id="TWF43876.1"/>
    </source>
</evidence>
<keyword evidence="3" id="KW-1185">Reference proteome</keyword>
<dbReference type="InterPro" id="IPR036390">
    <property type="entry name" value="WH_DNA-bd_sf"/>
</dbReference>
<feature type="region of interest" description="Disordered" evidence="1">
    <location>
        <begin position="85"/>
        <end position="105"/>
    </location>
</feature>
<dbReference type="Pfam" id="PF02082">
    <property type="entry name" value="Rrf2"/>
    <property type="match status" value="1"/>
</dbReference>
<dbReference type="Gene3D" id="1.10.10.10">
    <property type="entry name" value="Winged helix-like DNA-binding domain superfamily/Winged helix DNA-binding domain"/>
    <property type="match status" value="1"/>
</dbReference>
<evidence type="ECO:0000256" key="1">
    <source>
        <dbReference type="SAM" id="MobiDB-lite"/>
    </source>
</evidence>
<dbReference type="EMBL" id="VIWP01000018">
    <property type="protein sequence ID" value="TWF43876.1"/>
    <property type="molecule type" value="Genomic_DNA"/>
</dbReference>
<dbReference type="NCBIfam" id="TIGR00738">
    <property type="entry name" value="rrf2_super"/>
    <property type="match status" value="1"/>
</dbReference>
<evidence type="ECO:0000313" key="3">
    <source>
        <dbReference type="Proteomes" id="UP000320653"/>
    </source>
</evidence>
<sequence length="139" mass="15482">MEWTIHCCVTLAALPRSEFLSTRELAELYGLPKEYLSKAMQALSRARLLDKAMGPTGGYRLARPDSDINVLDIVEAIEGRAPLFTGTGLGRRSNERSDEGPDCPLNQVMMRADEAWRKVMREVTIKDLRLSAENKGQGS</sequence>
<organism evidence="2 3">
    <name type="scientific">Neorhizobium alkalisoli</name>
    <dbReference type="NCBI Taxonomy" id="528178"/>
    <lineage>
        <taxon>Bacteria</taxon>
        <taxon>Pseudomonadati</taxon>
        <taxon>Pseudomonadota</taxon>
        <taxon>Alphaproteobacteria</taxon>
        <taxon>Hyphomicrobiales</taxon>
        <taxon>Rhizobiaceae</taxon>
        <taxon>Rhizobium/Agrobacterium group</taxon>
        <taxon>Neorhizobium</taxon>
    </lineage>
</organism>